<protein>
    <recommendedName>
        <fullName evidence="4">Intracellular multiplication protein IcmT</fullName>
    </recommendedName>
</protein>
<dbReference type="InterPro" id="IPR047756">
    <property type="entry name" value="IcmT-like"/>
</dbReference>
<proteinExistence type="predicted"/>
<keyword evidence="3" id="KW-1185">Reference proteome</keyword>
<dbReference type="NCBIfam" id="NF038220">
    <property type="entry name" value="IcmT_TraK"/>
    <property type="match status" value="1"/>
</dbReference>
<organism evidence="2 3">
    <name type="scientific">Acidocella aquatica</name>
    <dbReference type="NCBI Taxonomy" id="1922313"/>
    <lineage>
        <taxon>Bacteria</taxon>
        <taxon>Pseudomonadati</taxon>
        <taxon>Pseudomonadota</taxon>
        <taxon>Alphaproteobacteria</taxon>
        <taxon>Acetobacterales</taxon>
        <taxon>Acidocellaceae</taxon>
        <taxon>Acidocella</taxon>
    </lineage>
</organism>
<dbReference type="EMBL" id="BSOS01000026">
    <property type="protein sequence ID" value="GLR66589.1"/>
    <property type="molecule type" value="Genomic_DNA"/>
</dbReference>
<reference evidence="3" key="1">
    <citation type="journal article" date="2019" name="Int. J. Syst. Evol. Microbiol.">
        <title>The Global Catalogue of Microorganisms (GCM) 10K type strain sequencing project: providing services to taxonomists for standard genome sequencing and annotation.</title>
        <authorList>
            <consortium name="The Broad Institute Genomics Platform"/>
            <consortium name="The Broad Institute Genome Sequencing Center for Infectious Disease"/>
            <person name="Wu L."/>
            <person name="Ma J."/>
        </authorList>
    </citation>
    <scope>NUCLEOTIDE SEQUENCE [LARGE SCALE GENOMIC DNA]</scope>
    <source>
        <strain evidence="3">NBRC 112502</strain>
    </source>
</reference>
<feature type="transmembrane region" description="Helical" evidence="1">
    <location>
        <begin position="12"/>
        <end position="29"/>
    </location>
</feature>
<accession>A0ABQ6A336</accession>
<gene>
    <name evidence="2" type="ORF">GCM10010909_12690</name>
</gene>
<keyword evidence="1" id="KW-0472">Membrane</keyword>
<evidence type="ECO:0000313" key="3">
    <source>
        <dbReference type="Proteomes" id="UP001156641"/>
    </source>
</evidence>
<sequence>MWRNTGQPVRIFMLDARACLPIVCAAVYWSWPTLYIGVIGFAFFAIISFAGLTLPALGRMIRRWLVGGTRTAVPVWKRRRLA</sequence>
<keyword evidence="1" id="KW-0812">Transmembrane</keyword>
<keyword evidence="1" id="KW-1133">Transmembrane helix</keyword>
<dbReference type="RefSeq" id="WP_284257290.1">
    <property type="nucleotide sequence ID" value="NZ_BSOS01000026.1"/>
</dbReference>
<evidence type="ECO:0008006" key="4">
    <source>
        <dbReference type="Google" id="ProtNLM"/>
    </source>
</evidence>
<evidence type="ECO:0000256" key="1">
    <source>
        <dbReference type="SAM" id="Phobius"/>
    </source>
</evidence>
<comment type="caution">
    <text evidence="2">The sequence shown here is derived from an EMBL/GenBank/DDBJ whole genome shotgun (WGS) entry which is preliminary data.</text>
</comment>
<dbReference type="Proteomes" id="UP001156641">
    <property type="component" value="Unassembled WGS sequence"/>
</dbReference>
<evidence type="ECO:0000313" key="2">
    <source>
        <dbReference type="EMBL" id="GLR66589.1"/>
    </source>
</evidence>
<name>A0ABQ6A336_9PROT</name>
<feature type="transmembrane region" description="Helical" evidence="1">
    <location>
        <begin position="35"/>
        <end position="57"/>
    </location>
</feature>